<organism evidence="1">
    <name type="scientific">Escherichia coli</name>
    <dbReference type="NCBI Taxonomy" id="562"/>
    <lineage>
        <taxon>Bacteria</taxon>
        <taxon>Pseudomonadati</taxon>
        <taxon>Pseudomonadota</taxon>
        <taxon>Gammaproteobacteria</taxon>
        <taxon>Enterobacterales</taxon>
        <taxon>Enterobacteriaceae</taxon>
        <taxon>Escherichia</taxon>
    </lineage>
</organism>
<geneLocation type="plasmid" evidence="1">
    <name>p13-032</name>
</geneLocation>
<evidence type="ECO:0000313" key="1">
    <source>
        <dbReference type="EMBL" id="AYU70356.1"/>
    </source>
</evidence>
<gene>
    <name evidence="1" type="ORF">D0362_00153</name>
</gene>
<dbReference type="InterPro" id="IPR036390">
    <property type="entry name" value="WH_DNA-bd_sf"/>
</dbReference>
<reference evidence="1" key="1">
    <citation type="journal article" date="2018" name="Vet. Microbiol.">
        <title>Characterization of plasmids harboring blaCTX-M genes in Escherichia coli from French pigs.</title>
        <authorList>
            <person name="Lucas P."/>
            <person name="Jouy E."/>
            <person name="Le Devendec L."/>
            <person name="de Boisseson C."/>
            <person name="Perrin-Guyomard A."/>
            <person name="Jove T."/>
            <person name="Blanchard Y."/>
            <person name="Touzain F."/>
            <person name="Kempf I."/>
        </authorList>
    </citation>
    <scope>NUCLEOTIDE SEQUENCE</scope>
    <source>
        <strain evidence="1">13-032</strain>
        <plasmid evidence="1">p13-032</plasmid>
    </source>
</reference>
<proteinExistence type="predicted"/>
<dbReference type="EMBL" id="MH847647">
    <property type="protein sequence ID" value="AYU70356.1"/>
    <property type="molecule type" value="Genomic_DNA"/>
</dbReference>
<sequence>MYIGTEEQRKKRLKELEKLNKESESDPKNNGPFTQVYQKGWERIRELSKDKQGVVAIPLYSFLAEHIDPSCGAVVADQQFLADKLGVSRSTIKRWLNYLESKNALVRIPVAGKVCDVCTRST</sequence>
<dbReference type="AlphaFoldDB" id="A0A3G4RXA3"/>
<dbReference type="Pfam" id="PF13730">
    <property type="entry name" value="HTH_36"/>
    <property type="match status" value="1"/>
</dbReference>
<name>A0A3G4RXA3_ECOLX</name>
<dbReference type="SUPFAM" id="SSF46785">
    <property type="entry name" value="Winged helix' DNA-binding domain"/>
    <property type="match status" value="1"/>
</dbReference>
<protein>
    <submittedName>
        <fullName evidence="1">Helix-turn-helix domain-containing protein</fullName>
    </submittedName>
</protein>
<accession>A0A3G4RXA3</accession>
<keyword evidence="1" id="KW-0614">Plasmid</keyword>